<keyword evidence="2 3" id="KW-0443">Lipid metabolism</keyword>
<accession>A0A0S4IUS0</accession>
<dbReference type="SUPFAM" id="SSF52151">
    <property type="entry name" value="FabD/lysophospholipase-like"/>
    <property type="match status" value="1"/>
</dbReference>
<feature type="domain" description="PLA2c" evidence="5">
    <location>
        <begin position="8"/>
        <end position="586"/>
    </location>
</feature>
<dbReference type="OrthoDB" id="4084751at2759"/>
<dbReference type="InterPro" id="IPR002642">
    <property type="entry name" value="LysoPLipase_cat_dom"/>
</dbReference>
<dbReference type="PANTHER" id="PTHR10728:SF40">
    <property type="entry name" value="PATATIN FAMILY PROTEIN"/>
    <property type="match status" value="1"/>
</dbReference>
<evidence type="ECO:0000256" key="2">
    <source>
        <dbReference type="ARBA" id="ARBA00023098"/>
    </source>
</evidence>
<dbReference type="VEuPathDB" id="TriTrypDB:BSAL_67765"/>
<dbReference type="GO" id="GO:0004623">
    <property type="term" value="F:phospholipase A2 activity"/>
    <property type="evidence" value="ECO:0007669"/>
    <property type="project" value="TreeGrafter"/>
</dbReference>
<dbReference type="InterPro" id="IPR016035">
    <property type="entry name" value="Acyl_Trfase/lysoPLipase"/>
</dbReference>
<dbReference type="PANTHER" id="PTHR10728">
    <property type="entry name" value="CYTOSOLIC PHOSPHOLIPASE A2"/>
    <property type="match status" value="1"/>
</dbReference>
<gene>
    <name evidence="6" type="ORF">BSAL_67765</name>
</gene>
<dbReference type="PROSITE" id="PS51210">
    <property type="entry name" value="PLA2C"/>
    <property type="match status" value="1"/>
</dbReference>
<protein>
    <recommendedName>
        <fullName evidence="5">PLA2c domain-containing protein</fullName>
    </recommendedName>
</protein>
<evidence type="ECO:0000259" key="5">
    <source>
        <dbReference type="PROSITE" id="PS51210"/>
    </source>
</evidence>
<keyword evidence="1 3" id="KW-0378">Hydrolase</keyword>
<evidence type="ECO:0000313" key="6">
    <source>
        <dbReference type="EMBL" id="CUF95622.1"/>
    </source>
</evidence>
<feature type="region of interest" description="Disordered" evidence="4">
    <location>
        <begin position="1"/>
        <end position="24"/>
    </location>
</feature>
<evidence type="ECO:0000256" key="1">
    <source>
        <dbReference type="ARBA" id="ARBA00022801"/>
    </source>
</evidence>
<reference evidence="7" key="1">
    <citation type="submission" date="2015-09" db="EMBL/GenBank/DDBJ databases">
        <authorList>
            <consortium name="Pathogen Informatics"/>
        </authorList>
    </citation>
    <scope>NUCLEOTIDE SEQUENCE [LARGE SCALE GENOMIC DNA]</scope>
    <source>
        <strain evidence="7">Lake Konstanz</strain>
    </source>
</reference>
<organism evidence="6 7">
    <name type="scientific">Bodo saltans</name>
    <name type="common">Flagellated protozoan</name>
    <dbReference type="NCBI Taxonomy" id="75058"/>
    <lineage>
        <taxon>Eukaryota</taxon>
        <taxon>Discoba</taxon>
        <taxon>Euglenozoa</taxon>
        <taxon>Kinetoplastea</taxon>
        <taxon>Metakinetoplastina</taxon>
        <taxon>Eubodonida</taxon>
        <taxon>Bodonidae</taxon>
        <taxon>Bodo</taxon>
    </lineage>
</organism>
<dbReference type="Gene3D" id="3.40.1090.10">
    <property type="entry name" value="Cytosolic phospholipase A2 catalytic domain"/>
    <property type="match status" value="1"/>
</dbReference>
<evidence type="ECO:0000256" key="3">
    <source>
        <dbReference type="PROSITE-ProRule" id="PRU00555"/>
    </source>
</evidence>
<dbReference type="GO" id="GO:0046475">
    <property type="term" value="P:glycerophospholipid catabolic process"/>
    <property type="evidence" value="ECO:0007669"/>
    <property type="project" value="TreeGrafter"/>
</dbReference>
<proteinExistence type="predicted"/>
<dbReference type="GO" id="GO:0005829">
    <property type="term" value="C:cytosol"/>
    <property type="evidence" value="ECO:0007669"/>
    <property type="project" value="TreeGrafter"/>
</dbReference>
<evidence type="ECO:0000313" key="7">
    <source>
        <dbReference type="Proteomes" id="UP000051952"/>
    </source>
</evidence>
<dbReference type="Proteomes" id="UP000051952">
    <property type="component" value="Unassembled WGS sequence"/>
</dbReference>
<keyword evidence="7" id="KW-1185">Reference proteome</keyword>
<name>A0A0S4IUS0_BODSA</name>
<keyword evidence="3" id="KW-0442">Lipid degradation</keyword>
<sequence>MGSDHSKEFSYRRAAGANPPPLSPQEIAAIKKRRPKSRKALLKFIEAAHPELHEELQKYVATHPMGDDISGPADALPRIGIAVSGGGWRAMTAGVAVMDELSRVGLLDTVEVASGLSGGSWFIQNWALGGVGKNAFHEPPLNRANNTEAPAPSTVVHPWAYGERFVPRVHRYEGLIHMLSKKVVHNSAQIPHLLQPLGKFADFLTNADTTFFRLLVLSKGGKSMISRYASFLDRLLTWHPNRETLLLENAVAAAGPSDGVFPVFVVAAVDTITHDPVVASQTPPAQLGKSKNVWTEFSPYGARSRNIEFGETQSIAQLHVEWDKKKSPLTAGRLMAVCGSAFAVDAEQVATEKPWLKQIASFLGGGQDEGDVILTKAMTKTYVSLPKQQKSDHTPTAQQEVEKVLFGQLRDAGLDFNVPFPLMLKQSSGRVLDIVIAIDAGYASTGAGTLAAAVKYGYVEIEGSHEESFGKPFQPVGDRVRVFFPPVDHVTGERKGPIIVYVVVLNSTVTSKIVFTREEVIACTSLVRQTIRDQAVAEIFRCIQNYSLDHLAKTGAIPPARREELGNFTASFDTTEVAVKPSGAVDTFQEATHAALDSLQRENPTEVLNGNPLVVMQRVERVLVASIDQPLRVACVQRITELTAVADYNGTVLLKLSNPLDATDAALLKSGWIKEIARNHSVASIDQPLRVACVQRITELTAVADHNGTVLLKLSNPLDATDAALLKSGWIKEIARNHSEDGEVAFVLADDMLFDYSLATTALLELAGFVASTRKAAGAGVTPEALSKVLKRDSALVLPLPEHIPRAYSVLRRMSPADPSWRFVYTYLAMLVNTPVANSLELDSRFTTSLADSVAQIFANHETQGKVLTPITSLTQAQYLRYDVREQVRRQLGISIMVEAFCFITRGDESCVANEQLMKLWKPYFDGDGSGRFAYFVLDSVLSCARGVRCLGLVSALLPQAKAFVKSTTSGDRHLLAVALYCSSFRNGGNIELLKSSNIKGDSAAENPAQHCTLLDACTVGNHNAVEMILEANINGVPPIAAVQRSIENNFPKCVDALIHDEEVDRPFLESVRKLLQGK</sequence>
<feature type="compositionally biased region" description="Basic and acidic residues" evidence="4">
    <location>
        <begin position="1"/>
        <end position="11"/>
    </location>
</feature>
<evidence type="ECO:0000256" key="4">
    <source>
        <dbReference type="SAM" id="MobiDB-lite"/>
    </source>
</evidence>
<dbReference type="Pfam" id="PF01735">
    <property type="entry name" value="PLA2_B"/>
    <property type="match status" value="1"/>
</dbReference>
<dbReference type="EMBL" id="CYKH01000460">
    <property type="protein sequence ID" value="CUF95622.1"/>
    <property type="molecule type" value="Genomic_DNA"/>
</dbReference>
<dbReference type="AlphaFoldDB" id="A0A0S4IUS0"/>